<keyword evidence="1" id="KW-0472">Membrane</keyword>
<keyword evidence="1" id="KW-0812">Transmembrane</keyword>
<name>A0A4R9GYP9_9LEPT</name>
<organism evidence="2 3">
    <name type="scientific">Leptospira andrefontaineae</name>
    <dbReference type="NCBI Taxonomy" id="2484976"/>
    <lineage>
        <taxon>Bacteria</taxon>
        <taxon>Pseudomonadati</taxon>
        <taxon>Spirochaetota</taxon>
        <taxon>Spirochaetia</taxon>
        <taxon>Leptospirales</taxon>
        <taxon>Leptospiraceae</taxon>
        <taxon>Leptospira</taxon>
    </lineage>
</organism>
<dbReference type="RefSeq" id="WP_135775967.1">
    <property type="nucleotide sequence ID" value="NZ_RQEY01000024.1"/>
</dbReference>
<comment type="caution">
    <text evidence="2">The sequence shown here is derived from an EMBL/GenBank/DDBJ whole genome shotgun (WGS) entry which is preliminary data.</text>
</comment>
<accession>A0A4R9GYP9</accession>
<keyword evidence="3" id="KW-1185">Reference proteome</keyword>
<dbReference type="Proteomes" id="UP000298097">
    <property type="component" value="Unassembled WGS sequence"/>
</dbReference>
<evidence type="ECO:0000313" key="2">
    <source>
        <dbReference type="EMBL" id="TGK36230.1"/>
    </source>
</evidence>
<sequence>MSTATAQQPVQLSFWRSVQVLLMVGILVLLKKVLQWRNRNNIEIPVKLKRRKGHALIIPKGYVWPLNGKMYVTVTDYLAKPNNKFQYIIVRPAPFWYYVKGTFRIVRFKVKQGLRNLKFWKHGNHKNPAPVKG</sequence>
<reference evidence="2" key="1">
    <citation type="journal article" date="2019" name="PLoS Negl. Trop. Dis.">
        <title>Revisiting the worldwide diversity of Leptospira species in the environment.</title>
        <authorList>
            <person name="Vincent A.T."/>
            <person name="Schiettekatte O."/>
            <person name="Bourhy P."/>
            <person name="Veyrier F.J."/>
            <person name="Picardeau M."/>
        </authorList>
    </citation>
    <scope>NUCLEOTIDE SEQUENCE [LARGE SCALE GENOMIC DNA]</scope>
    <source>
        <strain evidence="2">201800301</strain>
    </source>
</reference>
<dbReference type="AlphaFoldDB" id="A0A4R9GYP9"/>
<keyword evidence="1" id="KW-1133">Transmembrane helix</keyword>
<gene>
    <name evidence="2" type="ORF">EHO65_18160</name>
</gene>
<proteinExistence type="predicted"/>
<evidence type="ECO:0000313" key="3">
    <source>
        <dbReference type="Proteomes" id="UP000298097"/>
    </source>
</evidence>
<evidence type="ECO:0000256" key="1">
    <source>
        <dbReference type="SAM" id="Phobius"/>
    </source>
</evidence>
<dbReference type="EMBL" id="RQEY01000024">
    <property type="protein sequence ID" value="TGK36230.1"/>
    <property type="molecule type" value="Genomic_DNA"/>
</dbReference>
<feature type="transmembrane region" description="Helical" evidence="1">
    <location>
        <begin position="12"/>
        <end position="30"/>
    </location>
</feature>
<protein>
    <submittedName>
        <fullName evidence="2">Uncharacterized protein</fullName>
    </submittedName>
</protein>